<dbReference type="Proteomes" id="UP000504637">
    <property type="component" value="Unplaced"/>
</dbReference>
<reference evidence="3" key="2">
    <citation type="submission" date="2020-04" db="EMBL/GenBank/DDBJ databases">
        <authorList>
            <consortium name="NCBI Genome Project"/>
        </authorList>
    </citation>
    <scope>NUCLEOTIDE SEQUENCE</scope>
    <source>
        <strain evidence="3">CBS 342.82</strain>
    </source>
</reference>
<evidence type="ECO:0000313" key="3">
    <source>
        <dbReference type="RefSeq" id="XP_033459318.1"/>
    </source>
</evidence>
<evidence type="ECO:0008006" key="4">
    <source>
        <dbReference type="Google" id="ProtNLM"/>
    </source>
</evidence>
<feature type="compositionally biased region" description="Polar residues" evidence="1">
    <location>
        <begin position="434"/>
        <end position="475"/>
    </location>
</feature>
<feature type="compositionally biased region" description="Polar residues" evidence="1">
    <location>
        <begin position="394"/>
        <end position="408"/>
    </location>
</feature>
<feature type="compositionally biased region" description="Low complexity" evidence="1">
    <location>
        <begin position="476"/>
        <end position="487"/>
    </location>
</feature>
<feature type="compositionally biased region" description="Low complexity" evidence="1">
    <location>
        <begin position="646"/>
        <end position="673"/>
    </location>
</feature>
<evidence type="ECO:0000313" key="2">
    <source>
        <dbReference type="Proteomes" id="UP000504637"/>
    </source>
</evidence>
<name>A0A6J3M604_9PEZI</name>
<reference evidence="3" key="1">
    <citation type="submission" date="2020-01" db="EMBL/GenBank/DDBJ databases">
        <authorList>
            <consortium name="DOE Joint Genome Institute"/>
            <person name="Haridas S."/>
            <person name="Albert R."/>
            <person name="Binder M."/>
            <person name="Bloem J."/>
            <person name="Labutti K."/>
            <person name="Salamov A."/>
            <person name="Andreopoulos B."/>
            <person name="Baker S.E."/>
            <person name="Barry K."/>
            <person name="Bills G."/>
            <person name="Bluhm B.H."/>
            <person name="Cannon C."/>
            <person name="Castanera R."/>
            <person name="Culley D.E."/>
            <person name="Daum C."/>
            <person name="Ezra D."/>
            <person name="Gonzalez J.B."/>
            <person name="Henrissat B."/>
            <person name="Kuo A."/>
            <person name="Liang C."/>
            <person name="Lipzen A."/>
            <person name="Lutzoni F."/>
            <person name="Magnuson J."/>
            <person name="Mondo S."/>
            <person name="Nolan M."/>
            <person name="Ohm R."/>
            <person name="Pangilinan J."/>
            <person name="Park H.-J."/>
            <person name="Ramirez L."/>
            <person name="Alfaro M."/>
            <person name="Sun H."/>
            <person name="Tritt A."/>
            <person name="Yoshinaga Y."/>
            <person name="Zwiers L.-H."/>
            <person name="Turgeon B.G."/>
            <person name="Goodwin S.B."/>
            <person name="Spatafora J.W."/>
            <person name="Crous P.W."/>
            <person name="Grigoriev I.V."/>
        </authorList>
    </citation>
    <scope>NUCLEOTIDE SEQUENCE</scope>
    <source>
        <strain evidence="3">CBS 342.82</strain>
    </source>
</reference>
<evidence type="ECO:0000256" key="1">
    <source>
        <dbReference type="SAM" id="MobiDB-lite"/>
    </source>
</evidence>
<feature type="compositionally biased region" description="Low complexity" evidence="1">
    <location>
        <begin position="518"/>
        <end position="543"/>
    </location>
</feature>
<dbReference type="AlphaFoldDB" id="A0A6J3M604"/>
<proteinExistence type="predicted"/>
<gene>
    <name evidence="3" type="ORF">K489DRAFT_410607</name>
</gene>
<reference evidence="3" key="3">
    <citation type="submission" date="2025-08" db="UniProtKB">
        <authorList>
            <consortium name="RefSeq"/>
        </authorList>
    </citation>
    <scope>IDENTIFICATION</scope>
    <source>
        <strain evidence="3">CBS 342.82</strain>
    </source>
</reference>
<protein>
    <recommendedName>
        <fullName evidence="4">Ubiquitin carboxyl-terminal hydrolase 19</fullName>
    </recommendedName>
</protein>
<organism evidence="3">
    <name type="scientific">Dissoconium aciculare CBS 342.82</name>
    <dbReference type="NCBI Taxonomy" id="1314786"/>
    <lineage>
        <taxon>Eukaryota</taxon>
        <taxon>Fungi</taxon>
        <taxon>Dikarya</taxon>
        <taxon>Ascomycota</taxon>
        <taxon>Pezizomycotina</taxon>
        <taxon>Dothideomycetes</taxon>
        <taxon>Dothideomycetidae</taxon>
        <taxon>Mycosphaerellales</taxon>
        <taxon>Dissoconiaceae</taxon>
        <taxon>Dissoconium</taxon>
    </lineage>
</organism>
<dbReference type="OrthoDB" id="5369841at2759"/>
<feature type="compositionally biased region" description="Polar residues" evidence="1">
    <location>
        <begin position="364"/>
        <end position="378"/>
    </location>
</feature>
<sequence length="703" mass="73668">MDPQSQSFTPSFVSVNETWRLQTDLAKMQQLQVEHAERIARLERRQDDDAKIKSVWGPTSPFPSALGVNTPQQAALQQPPVDQFRHFDDEANNMISSLHLDADDEPRRSMGATSRANSVRFDETANTNHFSHTSRASGDFMLRTSSALSGLQLGERTMSYKSEGRASSQHSLRSAASGRANSLNMDLAYGEAMRSPLDTPGFAPGLALLGAVPAIIRCWMNTNFKHDALLYAAVCSGSFKSFLDSRLIHKLGFDSVIRTDDNGIRTVELPIFFPEAVPLTSSSRSSSPAPHLPSLTAEFRVVDHASDEGEGQAIQILIGSDILRAHNADILFSSNSMTIYDGDRNKLSIPLARPENQATYNTLHTTSGLAPSSSSVSKQQEEAPTVQPFLNGLGQDSSSDLQISSNGPHSAKYRPPAVLAVGGGSANDAHRPSSIPTTSIDSENTTRPPSRQSIVSRPSLGNLSASRTDTSGDVESSSSLGLTNTSLQPSTSTARSGGSSPALWANSWRRGEPSGGVSPAMQPSSQPPSTGLPSSNSNSNSSNALDWGAIANNRLRDSTNTFSSTRREGGLSGIKVLKPKTALSSTSTRAVSTSSAAPSPVIGAATNVGPEAKITPSSVSNSRFFEEGRQRIDPPKKENALGLGLLPSASAGTAPSTTAAAAAAGSTTPKTKTNPIGGASAFSWLNPGGGGAAGGAGSTGGLK</sequence>
<dbReference type="GeneID" id="54365520"/>
<accession>A0A6J3M604</accession>
<feature type="region of interest" description="Disordered" evidence="1">
    <location>
        <begin position="646"/>
        <end position="703"/>
    </location>
</feature>
<feature type="compositionally biased region" description="Polar residues" evidence="1">
    <location>
        <begin position="488"/>
        <end position="499"/>
    </location>
</feature>
<feature type="region of interest" description="Disordered" evidence="1">
    <location>
        <begin position="388"/>
        <end position="545"/>
    </location>
</feature>
<dbReference type="RefSeq" id="XP_033459318.1">
    <property type="nucleotide sequence ID" value="XM_033607721.1"/>
</dbReference>
<feature type="compositionally biased region" description="Gly residues" evidence="1">
    <location>
        <begin position="687"/>
        <end position="703"/>
    </location>
</feature>
<keyword evidence="2" id="KW-1185">Reference proteome</keyword>
<feature type="region of interest" description="Disordered" evidence="1">
    <location>
        <begin position="364"/>
        <end position="383"/>
    </location>
</feature>